<evidence type="ECO:0000256" key="1">
    <source>
        <dbReference type="SAM" id="MobiDB-lite"/>
    </source>
</evidence>
<dbReference type="RefSeq" id="XP_003660524.1">
    <property type="nucleotide sequence ID" value="XM_003660476.1"/>
</dbReference>
<dbReference type="EMBL" id="CP003002">
    <property type="protein sequence ID" value="AEO55279.1"/>
    <property type="molecule type" value="Genomic_DNA"/>
</dbReference>
<proteinExistence type="predicted"/>
<evidence type="ECO:0000313" key="2">
    <source>
        <dbReference type="EMBL" id="AEO55279.1"/>
    </source>
</evidence>
<gene>
    <name evidence="2" type="ORF">MYCTH_2124216</name>
</gene>
<dbReference type="Proteomes" id="UP000007322">
    <property type="component" value="Chromosome 1"/>
</dbReference>
<dbReference type="AlphaFoldDB" id="G2Q3X6"/>
<accession>G2Q3X6</accession>
<protein>
    <submittedName>
        <fullName evidence="2">Uncharacterized protein</fullName>
    </submittedName>
</protein>
<reference evidence="2 3" key="1">
    <citation type="journal article" date="2011" name="Nat. Biotechnol.">
        <title>Comparative genomic analysis of the thermophilic biomass-degrading fungi Myceliophthora thermophila and Thielavia terrestris.</title>
        <authorList>
            <person name="Berka R.M."/>
            <person name="Grigoriev I.V."/>
            <person name="Otillar R."/>
            <person name="Salamov A."/>
            <person name="Grimwood J."/>
            <person name="Reid I."/>
            <person name="Ishmael N."/>
            <person name="John T."/>
            <person name="Darmond C."/>
            <person name="Moisan M.-C."/>
            <person name="Henrissat B."/>
            <person name="Coutinho P.M."/>
            <person name="Lombard V."/>
            <person name="Natvig D.O."/>
            <person name="Lindquist E."/>
            <person name="Schmutz J."/>
            <person name="Lucas S."/>
            <person name="Harris P."/>
            <person name="Powlowski J."/>
            <person name="Bellemare A."/>
            <person name="Taylor D."/>
            <person name="Butler G."/>
            <person name="de Vries R.P."/>
            <person name="Allijn I.E."/>
            <person name="van den Brink J."/>
            <person name="Ushinsky S."/>
            <person name="Storms R."/>
            <person name="Powell A.J."/>
            <person name="Paulsen I.T."/>
            <person name="Elbourne L.D.H."/>
            <person name="Baker S.E."/>
            <person name="Magnuson J."/>
            <person name="LaBoissiere S."/>
            <person name="Clutterbuck A.J."/>
            <person name="Martinez D."/>
            <person name="Wogulis M."/>
            <person name="de Leon A.L."/>
            <person name="Rey M.W."/>
            <person name="Tsang A."/>
        </authorList>
    </citation>
    <scope>NUCLEOTIDE SEQUENCE [LARGE SCALE GENOMIC DNA]</scope>
    <source>
        <strain evidence="3">ATCC 42464 / BCRC 31852 / DSM 1799</strain>
    </source>
</reference>
<name>G2Q3X6_THET4</name>
<keyword evidence="3" id="KW-1185">Reference proteome</keyword>
<dbReference type="InParanoid" id="G2Q3X6"/>
<organism evidence="2 3">
    <name type="scientific">Thermothelomyces thermophilus (strain ATCC 42464 / BCRC 31852 / DSM 1799)</name>
    <name type="common">Sporotrichum thermophile</name>
    <dbReference type="NCBI Taxonomy" id="573729"/>
    <lineage>
        <taxon>Eukaryota</taxon>
        <taxon>Fungi</taxon>
        <taxon>Dikarya</taxon>
        <taxon>Ascomycota</taxon>
        <taxon>Pezizomycotina</taxon>
        <taxon>Sordariomycetes</taxon>
        <taxon>Sordariomycetidae</taxon>
        <taxon>Sordariales</taxon>
        <taxon>Chaetomiaceae</taxon>
        <taxon>Thermothelomyces</taxon>
    </lineage>
</organism>
<dbReference type="VEuPathDB" id="FungiDB:MYCTH_2124216"/>
<feature type="region of interest" description="Disordered" evidence="1">
    <location>
        <begin position="134"/>
        <end position="153"/>
    </location>
</feature>
<sequence>MEDGAIDFRRRPMLRDRALSQQAVVTESSTSTHLAAWPYGIFDELLAVNTCSWVNQPRQQAIALVSSLNGTWVEWPAEFAANHDRNSSIPHTPRSCSPPALAATRRFKAEREAIESYQLSSISGRNGLSDIGMIGPHAPPRQPKAGVWRRRDV</sequence>
<dbReference type="KEGG" id="mtm:MYCTH_2124216"/>
<dbReference type="HOGENOM" id="CLU_1714570_0_0_1"/>
<evidence type="ECO:0000313" key="3">
    <source>
        <dbReference type="Proteomes" id="UP000007322"/>
    </source>
</evidence>
<dbReference type="GeneID" id="11512885"/>